<accession>A0A2H0WJ66</accession>
<protein>
    <submittedName>
        <fullName evidence="1">Uncharacterized protein</fullName>
    </submittedName>
</protein>
<evidence type="ECO:0000313" key="1">
    <source>
        <dbReference type="EMBL" id="PIS12714.1"/>
    </source>
</evidence>
<comment type="caution">
    <text evidence="1">The sequence shown here is derived from an EMBL/GenBank/DDBJ whole genome shotgun (WGS) entry which is preliminary data.</text>
</comment>
<dbReference type="EMBL" id="PEZN01000037">
    <property type="protein sequence ID" value="PIS12714.1"/>
    <property type="molecule type" value="Genomic_DNA"/>
</dbReference>
<proteinExistence type="predicted"/>
<sequence>MLDEERKQELEGEILVASDEAKRAILGNIKIDVDSTIVRAWPCNPCACPVPDVCRCSCSCPGACW</sequence>
<name>A0A2H0WJ66_UNCKA</name>
<dbReference type="AlphaFoldDB" id="A0A2H0WJ66"/>
<gene>
    <name evidence="1" type="ORF">COT69_02620</name>
</gene>
<dbReference type="Proteomes" id="UP000230787">
    <property type="component" value="Unassembled WGS sequence"/>
</dbReference>
<reference evidence="2" key="1">
    <citation type="submission" date="2017-09" db="EMBL/GenBank/DDBJ databases">
        <title>Depth-based differentiation of microbial function through sediment-hosted aquifers and enrichment of novel symbionts in the deep terrestrial subsurface.</title>
        <authorList>
            <person name="Probst A.J."/>
            <person name="Ladd B."/>
            <person name="Jarett J.K."/>
            <person name="Geller-Mcgrath D.E."/>
            <person name="Sieber C.M.K."/>
            <person name="Emerson J.B."/>
            <person name="Anantharaman K."/>
            <person name="Thomas B.C."/>
            <person name="Malmstrom R."/>
            <person name="Stieglmeier M."/>
            <person name="Klingl A."/>
            <person name="Woyke T."/>
            <person name="Ryan C.M."/>
            <person name="Banfield J.F."/>
        </authorList>
    </citation>
    <scope>NUCLEOTIDE SEQUENCE [LARGE SCALE GENOMIC DNA]</scope>
</reference>
<evidence type="ECO:0000313" key="2">
    <source>
        <dbReference type="Proteomes" id="UP000230787"/>
    </source>
</evidence>
<organism evidence="1 2">
    <name type="scientific">candidate division WWE3 bacterium CG09_land_8_20_14_0_10_39_24</name>
    <dbReference type="NCBI Taxonomy" id="1975088"/>
    <lineage>
        <taxon>Bacteria</taxon>
        <taxon>Katanobacteria</taxon>
    </lineage>
</organism>